<evidence type="ECO:0000256" key="5">
    <source>
        <dbReference type="PROSITE-ProRule" id="PRU00042"/>
    </source>
</evidence>
<feature type="domain" description="C2H2-type" evidence="6">
    <location>
        <begin position="2"/>
        <end position="30"/>
    </location>
</feature>
<evidence type="ECO:0000259" key="6">
    <source>
        <dbReference type="PROSITE" id="PS50157"/>
    </source>
</evidence>
<dbReference type="Gene3D" id="3.30.160.60">
    <property type="entry name" value="Classic Zinc Finger"/>
    <property type="match status" value="2"/>
</dbReference>
<gene>
    <name evidence="7" type="ORF">IEO21_09011</name>
</gene>
<dbReference type="GO" id="GO:0008270">
    <property type="term" value="F:zinc ion binding"/>
    <property type="evidence" value="ECO:0007669"/>
    <property type="project" value="UniProtKB-KW"/>
</dbReference>
<dbReference type="InterPro" id="IPR013087">
    <property type="entry name" value="Znf_C2H2_type"/>
</dbReference>
<keyword evidence="3 5" id="KW-0863">Zinc-finger</keyword>
<dbReference type="Proteomes" id="UP000639403">
    <property type="component" value="Unassembled WGS sequence"/>
</dbReference>
<dbReference type="EMBL" id="JADOXO010000377">
    <property type="protein sequence ID" value="KAF9805513.1"/>
    <property type="molecule type" value="Genomic_DNA"/>
</dbReference>
<dbReference type="SUPFAM" id="SSF57667">
    <property type="entry name" value="beta-beta-alpha zinc fingers"/>
    <property type="match status" value="1"/>
</dbReference>
<sequence length="264" mass="29277">MAHCDTCNRSFYSPSGLKAHNKSIHPKDFNLCWVCNIVRSSHLTLSLLTDTLLLQGFITQARLRKHQVAIHSLCFKCNKTFENGSDLETHSFEHTDRPILCTGRECIRRFKSAAGLVAHLESGACRAKFKREHVNHIAVDLDKTNVVTNPARLVQGADGPIPPPRAVTSPATALSFNGDGFECSLCHREFVTLAALNDHIASPTHDEKMYRCPKEWAGCGKEFSALSILCHHVEGKKCGIRRFNDPMQQVISTMSSALKGNLVL</sequence>
<evidence type="ECO:0000256" key="3">
    <source>
        <dbReference type="ARBA" id="ARBA00022771"/>
    </source>
</evidence>
<dbReference type="Pfam" id="PF13912">
    <property type="entry name" value="zf-C2H2_6"/>
    <property type="match status" value="1"/>
</dbReference>
<dbReference type="SMART" id="SM00355">
    <property type="entry name" value="ZnF_C2H2"/>
    <property type="match status" value="3"/>
</dbReference>
<keyword evidence="2" id="KW-0677">Repeat</keyword>
<feature type="domain" description="C2H2-type" evidence="6">
    <location>
        <begin position="72"/>
        <end position="99"/>
    </location>
</feature>
<dbReference type="PROSITE" id="PS00028">
    <property type="entry name" value="ZINC_FINGER_C2H2_1"/>
    <property type="match status" value="3"/>
</dbReference>
<dbReference type="GO" id="GO:0005634">
    <property type="term" value="C:nucleus"/>
    <property type="evidence" value="ECO:0007669"/>
    <property type="project" value="TreeGrafter"/>
</dbReference>
<accession>A0A8H7TYA2</accession>
<dbReference type="AlphaFoldDB" id="A0A8H7TYA2"/>
<feature type="domain" description="C2H2-type" evidence="6">
    <location>
        <begin position="181"/>
        <end position="210"/>
    </location>
</feature>
<dbReference type="PROSITE" id="PS50157">
    <property type="entry name" value="ZINC_FINGER_C2H2_2"/>
    <property type="match status" value="3"/>
</dbReference>
<dbReference type="Pfam" id="PF12874">
    <property type="entry name" value="zf-met"/>
    <property type="match status" value="1"/>
</dbReference>
<organism evidence="7 8">
    <name type="scientific">Rhodonia placenta</name>
    <dbReference type="NCBI Taxonomy" id="104341"/>
    <lineage>
        <taxon>Eukaryota</taxon>
        <taxon>Fungi</taxon>
        <taxon>Dikarya</taxon>
        <taxon>Basidiomycota</taxon>
        <taxon>Agaricomycotina</taxon>
        <taxon>Agaricomycetes</taxon>
        <taxon>Polyporales</taxon>
        <taxon>Adustoporiaceae</taxon>
        <taxon>Rhodonia</taxon>
    </lineage>
</organism>
<evidence type="ECO:0000313" key="7">
    <source>
        <dbReference type="EMBL" id="KAF9805513.1"/>
    </source>
</evidence>
<keyword evidence="4" id="KW-0862">Zinc</keyword>
<dbReference type="InterPro" id="IPR036236">
    <property type="entry name" value="Znf_C2H2_sf"/>
</dbReference>
<keyword evidence="1" id="KW-0479">Metal-binding</keyword>
<reference evidence="7" key="2">
    <citation type="journal article" name="Front. Microbiol.">
        <title>Degradative Capacity of Two Strains of Rhodonia placenta: From Phenotype to Genotype.</title>
        <authorList>
            <person name="Kolle M."/>
            <person name="Horta M.A.C."/>
            <person name="Nowrousian M."/>
            <person name="Ohm R.A."/>
            <person name="Benz J.P."/>
            <person name="Pilgard A."/>
        </authorList>
    </citation>
    <scope>NUCLEOTIDE SEQUENCE</scope>
    <source>
        <strain evidence="7">FPRL280</strain>
    </source>
</reference>
<dbReference type="PANTHER" id="PTHR24409:SF356">
    <property type="entry name" value="C2H2 FINGER DOMAIN TRANSCRIPTION FACTOR (EUROFUNG)"/>
    <property type="match status" value="1"/>
</dbReference>
<dbReference type="GO" id="GO:0000981">
    <property type="term" value="F:DNA-binding transcription factor activity, RNA polymerase II-specific"/>
    <property type="evidence" value="ECO:0007669"/>
    <property type="project" value="TreeGrafter"/>
</dbReference>
<name>A0A8H7TYA2_9APHY</name>
<comment type="caution">
    <text evidence="7">The sequence shown here is derived from an EMBL/GenBank/DDBJ whole genome shotgun (WGS) entry which is preliminary data.</text>
</comment>
<evidence type="ECO:0000256" key="4">
    <source>
        <dbReference type="ARBA" id="ARBA00022833"/>
    </source>
</evidence>
<proteinExistence type="predicted"/>
<evidence type="ECO:0000256" key="1">
    <source>
        <dbReference type="ARBA" id="ARBA00022723"/>
    </source>
</evidence>
<dbReference type="GO" id="GO:0000977">
    <property type="term" value="F:RNA polymerase II transcription regulatory region sequence-specific DNA binding"/>
    <property type="evidence" value="ECO:0007669"/>
    <property type="project" value="TreeGrafter"/>
</dbReference>
<evidence type="ECO:0000256" key="2">
    <source>
        <dbReference type="ARBA" id="ARBA00022737"/>
    </source>
</evidence>
<dbReference type="PANTHER" id="PTHR24409">
    <property type="entry name" value="ZINC FINGER PROTEIN 142"/>
    <property type="match status" value="1"/>
</dbReference>
<protein>
    <recommendedName>
        <fullName evidence="6">C2H2-type domain-containing protein</fullName>
    </recommendedName>
</protein>
<reference evidence="7" key="1">
    <citation type="submission" date="2020-11" db="EMBL/GenBank/DDBJ databases">
        <authorList>
            <person name="Koelle M."/>
            <person name="Horta M.A.C."/>
            <person name="Nowrousian M."/>
            <person name="Ohm R.A."/>
            <person name="Benz P."/>
            <person name="Pilgard A."/>
        </authorList>
    </citation>
    <scope>NUCLEOTIDE SEQUENCE</scope>
    <source>
        <strain evidence="7">FPRL280</strain>
    </source>
</reference>
<evidence type="ECO:0000313" key="8">
    <source>
        <dbReference type="Proteomes" id="UP000639403"/>
    </source>
</evidence>